<protein>
    <recommendedName>
        <fullName evidence="4">Arginase</fullName>
    </recommendedName>
</protein>
<dbReference type="EMBL" id="UINC01192917">
    <property type="protein sequence ID" value="SVE08284.1"/>
    <property type="molecule type" value="Genomic_DNA"/>
</dbReference>
<gene>
    <name evidence="3" type="ORF">METZ01_LOCUS461138</name>
</gene>
<dbReference type="AlphaFoldDB" id="A0A383AKS8"/>
<dbReference type="GO" id="GO:0033389">
    <property type="term" value="P:putrescine biosynthetic process from arginine, via agmatine"/>
    <property type="evidence" value="ECO:0007669"/>
    <property type="project" value="TreeGrafter"/>
</dbReference>
<evidence type="ECO:0000256" key="1">
    <source>
        <dbReference type="ARBA" id="ARBA00022723"/>
    </source>
</evidence>
<dbReference type="PROSITE" id="PS51409">
    <property type="entry name" value="ARGINASE_2"/>
    <property type="match status" value="1"/>
</dbReference>
<name>A0A383AKS8_9ZZZZ</name>
<dbReference type="InterPro" id="IPR006035">
    <property type="entry name" value="Ureohydrolase"/>
</dbReference>
<dbReference type="SUPFAM" id="SSF52768">
    <property type="entry name" value="Arginase/deacetylase"/>
    <property type="match status" value="1"/>
</dbReference>
<evidence type="ECO:0008006" key="4">
    <source>
        <dbReference type="Google" id="ProtNLM"/>
    </source>
</evidence>
<dbReference type="Pfam" id="PF00491">
    <property type="entry name" value="Arginase"/>
    <property type="match status" value="1"/>
</dbReference>
<dbReference type="GO" id="GO:0008783">
    <property type="term" value="F:agmatinase activity"/>
    <property type="evidence" value="ECO:0007669"/>
    <property type="project" value="TreeGrafter"/>
</dbReference>
<dbReference type="GO" id="GO:0046872">
    <property type="term" value="F:metal ion binding"/>
    <property type="evidence" value="ECO:0007669"/>
    <property type="project" value="UniProtKB-KW"/>
</dbReference>
<keyword evidence="1" id="KW-0479">Metal-binding</keyword>
<reference evidence="3" key="1">
    <citation type="submission" date="2018-05" db="EMBL/GenBank/DDBJ databases">
        <authorList>
            <person name="Lanie J.A."/>
            <person name="Ng W.-L."/>
            <person name="Kazmierczak K.M."/>
            <person name="Andrzejewski T.M."/>
            <person name="Davidsen T.M."/>
            <person name="Wayne K.J."/>
            <person name="Tettelin H."/>
            <person name="Glass J.I."/>
            <person name="Rusch D."/>
            <person name="Podicherti R."/>
            <person name="Tsui H.-C.T."/>
            <person name="Winkler M.E."/>
        </authorList>
    </citation>
    <scope>NUCLEOTIDE SEQUENCE</scope>
</reference>
<accession>A0A383AKS8</accession>
<evidence type="ECO:0000313" key="3">
    <source>
        <dbReference type="EMBL" id="SVE08284.1"/>
    </source>
</evidence>
<feature type="non-terminal residue" evidence="3">
    <location>
        <position position="251"/>
    </location>
</feature>
<organism evidence="3">
    <name type="scientific">marine metagenome</name>
    <dbReference type="NCBI Taxonomy" id="408172"/>
    <lineage>
        <taxon>unclassified sequences</taxon>
        <taxon>metagenomes</taxon>
        <taxon>ecological metagenomes</taxon>
    </lineage>
</organism>
<dbReference type="PANTHER" id="PTHR11358:SF26">
    <property type="entry name" value="GUANIDINO ACID HYDROLASE, MITOCHONDRIAL"/>
    <property type="match status" value="1"/>
</dbReference>
<keyword evidence="2" id="KW-0378">Hydrolase</keyword>
<evidence type="ECO:0000256" key="2">
    <source>
        <dbReference type="ARBA" id="ARBA00022801"/>
    </source>
</evidence>
<proteinExistence type="predicted"/>
<sequence>KIMNKNVYWGLLSSFIVLTFAVAQDELAGVDPNDEVIYLDTSDEHRDPWSSLRDTDKDAERDAGLIQIGRLGRPGVRSFFGLPVALTQEDLRAANVDVAIFGAPIDMGFGYRGTGEGPSALRGQLRQGGLSSLPHMHVGVAWKKELIAVDYGNSPIDVLSVERSMPPVRRMVREIAETGAIPIIIGGDHSLEYPNVAGVADVYGAGNVGVIHFDAHFDAGDARGGHLISHAQPVRRLVEDGHINGKNFIQV</sequence>
<dbReference type="InterPro" id="IPR023696">
    <property type="entry name" value="Ureohydrolase_dom_sf"/>
</dbReference>
<feature type="non-terminal residue" evidence="3">
    <location>
        <position position="1"/>
    </location>
</feature>
<dbReference type="PANTHER" id="PTHR11358">
    <property type="entry name" value="ARGINASE/AGMATINASE"/>
    <property type="match status" value="1"/>
</dbReference>
<dbReference type="Gene3D" id="3.40.800.10">
    <property type="entry name" value="Ureohydrolase domain"/>
    <property type="match status" value="1"/>
</dbReference>